<comment type="caution">
    <text evidence="1">The sequence shown here is derived from an EMBL/GenBank/DDBJ whole genome shotgun (WGS) entry which is preliminary data.</text>
</comment>
<proteinExistence type="predicted"/>
<name>A0A1Q5Q0M3_9ACTO</name>
<organism evidence="1 2">
    <name type="scientific">Bowdeniella nasicola</name>
    <dbReference type="NCBI Taxonomy" id="208480"/>
    <lineage>
        <taxon>Bacteria</taxon>
        <taxon>Bacillati</taxon>
        <taxon>Actinomycetota</taxon>
        <taxon>Actinomycetes</taxon>
        <taxon>Actinomycetales</taxon>
        <taxon>Actinomycetaceae</taxon>
        <taxon>Bowdeniella</taxon>
    </lineage>
</organism>
<sequence>MTYRKASRPAQRSVFLLPTGYQDFHSWRVWINDSPTDIRDAFAISPPIFSLTGPGGITTRETDELFVQRDVDSDQEHQS</sequence>
<protein>
    <submittedName>
        <fullName evidence="1">Uncharacterized protein</fullName>
    </submittedName>
</protein>
<evidence type="ECO:0000313" key="1">
    <source>
        <dbReference type="EMBL" id="OKL53242.1"/>
    </source>
</evidence>
<dbReference type="RefSeq" id="WP_073717300.1">
    <property type="nucleotide sequence ID" value="NZ_MQVR01000075.1"/>
</dbReference>
<gene>
    <name evidence="1" type="ORF">BSZ39_10580</name>
</gene>
<accession>A0A1Q5Q0M3</accession>
<dbReference type="EMBL" id="MQVR01000075">
    <property type="protein sequence ID" value="OKL53242.1"/>
    <property type="molecule type" value="Genomic_DNA"/>
</dbReference>
<dbReference type="Proteomes" id="UP000185628">
    <property type="component" value="Unassembled WGS sequence"/>
</dbReference>
<reference evidence="2" key="1">
    <citation type="submission" date="2016-12" db="EMBL/GenBank/DDBJ databases">
        <authorList>
            <person name="Meng X."/>
        </authorList>
    </citation>
    <scope>NUCLEOTIDE SEQUENCE [LARGE SCALE GENOMIC DNA]</scope>
    <source>
        <strain evidence="2">DSM 19116</strain>
    </source>
</reference>
<dbReference type="AlphaFoldDB" id="A0A1Q5Q0M3"/>
<evidence type="ECO:0000313" key="2">
    <source>
        <dbReference type="Proteomes" id="UP000185628"/>
    </source>
</evidence>
<keyword evidence="2" id="KW-1185">Reference proteome</keyword>